<evidence type="ECO:0000259" key="2">
    <source>
        <dbReference type="Pfam" id="PF04195"/>
    </source>
</evidence>
<dbReference type="Pfam" id="PF04195">
    <property type="entry name" value="Transposase_28"/>
    <property type="match status" value="1"/>
</dbReference>
<accession>A0AA35YIT7</accession>
<protein>
    <recommendedName>
        <fullName evidence="2">Transposase (putative) gypsy type domain-containing protein</fullName>
    </recommendedName>
</protein>
<feature type="domain" description="Transposase (putative) gypsy type" evidence="2">
    <location>
        <begin position="50"/>
        <end position="113"/>
    </location>
</feature>
<evidence type="ECO:0000313" key="3">
    <source>
        <dbReference type="EMBL" id="CAI9274687.1"/>
    </source>
</evidence>
<name>A0AA35YIT7_LACSI</name>
<dbReference type="AlphaFoldDB" id="A0AA35YIT7"/>
<dbReference type="Proteomes" id="UP001177003">
    <property type="component" value="Chromosome 3"/>
</dbReference>
<reference evidence="3" key="1">
    <citation type="submission" date="2023-04" db="EMBL/GenBank/DDBJ databases">
        <authorList>
            <person name="Vijverberg K."/>
            <person name="Xiong W."/>
            <person name="Schranz E."/>
        </authorList>
    </citation>
    <scope>NUCLEOTIDE SEQUENCE</scope>
</reference>
<gene>
    <name evidence="3" type="ORF">LSALG_LOCUS14753</name>
</gene>
<dbReference type="EMBL" id="OX465079">
    <property type="protein sequence ID" value="CAI9274687.1"/>
    <property type="molecule type" value="Genomic_DNA"/>
</dbReference>
<evidence type="ECO:0000313" key="4">
    <source>
        <dbReference type="Proteomes" id="UP001177003"/>
    </source>
</evidence>
<feature type="region of interest" description="Disordered" evidence="1">
    <location>
        <begin position="230"/>
        <end position="251"/>
    </location>
</feature>
<organism evidence="3 4">
    <name type="scientific">Lactuca saligna</name>
    <name type="common">Willowleaf lettuce</name>
    <dbReference type="NCBI Taxonomy" id="75948"/>
    <lineage>
        <taxon>Eukaryota</taxon>
        <taxon>Viridiplantae</taxon>
        <taxon>Streptophyta</taxon>
        <taxon>Embryophyta</taxon>
        <taxon>Tracheophyta</taxon>
        <taxon>Spermatophyta</taxon>
        <taxon>Magnoliopsida</taxon>
        <taxon>eudicotyledons</taxon>
        <taxon>Gunneridae</taxon>
        <taxon>Pentapetalae</taxon>
        <taxon>asterids</taxon>
        <taxon>campanulids</taxon>
        <taxon>Asterales</taxon>
        <taxon>Asteraceae</taxon>
        <taxon>Cichorioideae</taxon>
        <taxon>Cichorieae</taxon>
        <taxon>Lactucinae</taxon>
        <taxon>Lactuca</taxon>
    </lineage>
</organism>
<evidence type="ECO:0000256" key="1">
    <source>
        <dbReference type="SAM" id="MobiDB-lite"/>
    </source>
</evidence>
<sequence length="327" mass="35580">MATLLGVIPSATEYRQLEITYGLSSLEGVAFPSPGSSISSPPPGKIGVYMKTLDADIRFPLTDFQEEVLQKDGCSLQVLTPNVVNKVVAFQMICKANGYLPDYFVFKFFFRFCVTGDKCTFSVRRGGHALVPDGRTPKNWHDKWLWVNQELVRSGRYRATAFADTIPKLYPHNQGIADYLKSVQVSAEDYSEALLSGVGMIPSWRRCGKMVVFFSIVDGAVKTLLRKVGVSRGGSGRSTSSTSPDGSACSNRCPPLPPTCSSATEENPLHALPIYAIMPLGGVPSSLDDSEDNKEGIIADGRWMQAKRKVIQAMGEPVTGAPTATKR</sequence>
<keyword evidence="4" id="KW-1185">Reference proteome</keyword>
<proteinExistence type="predicted"/>
<dbReference type="InterPro" id="IPR007321">
    <property type="entry name" value="Transposase_28"/>
</dbReference>